<evidence type="ECO:0000259" key="1">
    <source>
        <dbReference type="Pfam" id="PF17954"/>
    </source>
</evidence>
<reference evidence="2" key="1">
    <citation type="submission" date="2013-04" db="EMBL/GenBank/DDBJ databases">
        <title>The genome sequencing project of 58 acetic acid bacteria.</title>
        <authorList>
            <person name="Okamoto-Kainuma A."/>
            <person name="Ishikawa M."/>
            <person name="Umino S."/>
            <person name="Koizumi Y."/>
            <person name="Shiwa Y."/>
            <person name="Yoshikawa H."/>
            <person name="Matsutani M."/>
            <person name="Matsushita K."/>
        </authorList>
    </citation>
    <scope>NUCLEOTIDE SEQUENCE</scope>
    <source>
        <strain evidence="2">DSM 12717</strain>
    </source>
</reference>
<dbReference type="PANTHER" id="PTHR43212:SF3">
    <property type="entry name" value="QUERCETIN 2,3-DIOXYGENASE"/>
    <property type="match status" value="1"/>
</dbReference>
<comment type="caution">
    <text evidence="2">The sequence shown here is derived from an EMBL/GenBank/DDBJ whole genome shotgun (WGS) entry which is preliminary data.</text>
</comment>
<dbReference type="Pfam" id="PF17954">
    <property type="entry name" value="Pirin_C_2"/>
    <property type="match status" value="1"/>
</dbReference>
<dbReference type="InterPro" id="IPR041602">
    <property type="entry name" value="Quercetinase_C"/>
</dbReference>
<dbReference type="Gene3D" id="2.60.120.10">
    <property type="entry name" value="Jelly Rolls"/>
    <property type="match status" value="2"/>
</dbReference>
<evidence type="ECO:0000313" key="2">
    <source>
        <dbReference type="EMBL" id="GBQ19277.1"/>
    </source>
</evidence>
<proteinExistence type="predicted"/>
<feature type="domain" description="Quercetin 2,3-dioxygenase C-terminal cupin" evidence="1">
    <location>
        <begin position="172"/>
        <end position="246"/>
    </location>
</feature>
<gene>
    <name evidence="2" type="ORF">AA12717_0192</name>
</gene>
<dbReference type="InterPro" id="IPR011051">
    <property type="entry name" value="RmlC_Cupin_sf"/>
</dbReference>
<dbReference type="SUPFAM" id="SSF51182">
    <property type="entry name" value="RmlC-like cupins"/>
    <property type="match status" value="1"/>
</dbReference>
<dbReference type="RefSeq" id="WP_246387429.1">
    <property type="nucleotide sequence ID" value="NZ_BAQP01000006.1"/>
</dbReference>
<name>A0ABQ0P214_9PROT</name>
<evidence type="ECO:0000313" key="3">
    <source>
        <dbReference type="Proteomes" id="UP001060895"/>
    </source>
</evidence>
<dbReference type="EMBL" id="BAQP01000006">
    <property type="protein sequence ID" value="GBQ19277.1"/>
    <property type="molecule type" value="Genomic_DNA"/>
</dbReference>
<accession>A0ABQ0P214</accession>
<keyword evidence="3" id="KW-1185">Reference proteome</keyword>
<dbReference type="Proteomes" id="UP001060895">
    <property type="component" value="Unassembled WGS sequence"/>
</dbReference>
<protein>
    <submittedName>
        <fullName evidence="2">Pirin-related protein</fullName>
    </submittedName>
</protein>
<dbReference type="PANTHER" id="PTHR43212">
    <property type="entry name" value="QUERCETIN 2,3-DIOXYGENASE"/>
    <property type="match status" value="1"/>
</dbReference>
<dbReference type="InterPro" id="IPR012093">
    <property type="entry name" value="Pirin"/>
</dbReference>
<sequence length="249" mass="25981">MTPEMTAGMIKVRPPAELGHLAQDGVTLDCHFAFRDYGHPAPLHWGRLRVLNRVALDADAAFRLAHESAVEIVTIALDGMVAVLVDGLGDSLLKPGDCHVVSAGAGVAQATWKTGGAPASFLHLWLMPEEEGGEPTIGLRRGGDRMGQAHALLASGFPADDPEEADQGRSGDPLPLKARARVLRVALAAGEQAAIPTYADRCVYALVVAGHVDIAGQEADAGCGVAITGCETIVVRARDPSTLVICDSD</sequence>
<organism evidence="2 3">
    <name type="scientific">Gluconacetobacter sacchari DSM 12717</name>
    <dbReference type="NCBI Taxonomy" id="1307940"/>
    <lineage>
        <taxon>Bacteria</taxon>
        <taxon>Pseudomonadati</taxon>
        <taxon>Pseudomonadota</taxon>
        <taxon>Alphaproteobacteria</taxon>
        <taxon>Acetobacterales</taxon>
        <taxon>Acetobacteraceae</taxon>
        <taxon>Gluconacetobacter</taxon>
    </lineage>
</organism>
<dbReference type="InterPro" id="IPR014710">
    <property type="entry name" value="RmlC-like_jellyroll"/>
</dbReference>